<dbReference type="Pfam" id="PF00535">
    <property type="entry name" value="Glycos_transf_2"/>
    <property type="match status" value="1"/>
</dbReference>
<reference evidence="2" key="2">
    <citation type="journal article" date="2015" name="Sci. Rep.">
        <title>Genetic analysis of capsular polysaccharide synthesis gene clusters in 79 capsular types of Klebsiella spp.</title>
        <authorList>
            <person name="Pan Y.J."/>
            <person name="Lin T.L."/>
            <person name="Chen C.T."/>
            <person name="Chen Y.Y."/>
            <person name="Hsieh P.F."/>
            <person name="Hsu C.R."/>
            <person name="Wu M.C."/>
            <person name="Wang J.T."/>
        </authorList>
    </citation>
    <scope>NUCLEOTIDE SEQUENCE</scope>
    <source>
        <strain evidence="2">1754/49</strain>
    </source>
</reference>
<keyword evidence="2" id="KW-0808">Transferase</keyword>
<protein>
    <submittedName>
        <fullName evidence="2">Glycosyl transferase</fullName>
    </submittedName>
</protein>
<gene>
    <name evidence="2" type="primary">wcuH</name>
</gene>
<reference evidence="2" key="1">
    <citation type="submission" date="2014-04" db="EMBL/GenBank/DDBJ databases">
        <authorList>
            <person name="Harrison E."/>
        </authorList>
    </citation>
    <scope>NUCLEOTIDE SEQUENCE</scope>
    <source>
        <strain evidence="2">1754/49</strain>
    </source>
</reference>
<dbReference type="CDD" id="cd00761">
    <property type="entry name" value="Glyco_tranf_GTA_type"/>
    <property type="match status" value="1"/>
</dbReference>
<accession>A0A0P0YQC3</accession>
<sequence>MISVNLTTTSSRLFLCSATVWSLAHQELQPDHICLWISQEPYLSDKGINDEIKFVKEINNVFERDLVKIKYVKNTGPYRKILPAIKNAELDDVLVYADDDVVYDYKWLSSLISSFEKNERKYVVASRVRKITYNVWKRMKSYETFPIVTTKMVLPHGFIITGVGGAVLTKAHIHTKFLEDNSYLEIAPKTDDIWISKIIELSQSKVITCPESLSYVQEILHSNFTLSSENTLISKNFFFLRFFHKFRVKLLAYCGYLNTNNDLSIKKVEQHFKKVI</sequence>
<organism evidence="2">
    <name type="scientific">Klebsiella sp. 1754/49</name>
    <dbReference type="NCBI Taxonomy" id="1497799"/>
    <lineage>
        <taxon>Bacteria</taxon>
        <taxon>Pseudomonadati</taxon>
        <taxon>Pseudomonadota</taxon>
        <taxon>Gammaproteobacteria</taxon>
        <taxon>Enterobacterales</taxon>
        <taxon>Enterobacteriaceae</taxon>
        <taxon>Klebsiella/Raoultella group</taxon>
        <taxon>Klebsiella</taxon>
    </lineage>
</organism>
<proteinExistence type="predicted"/>
<dbReference type="EMBL" id="AB924558">
    <property type="protein sequence ID" value="BAT23379.1"/>
    <property type="molecule type" value="Genomic_DNA"/>
</dbReference>
<name>A0A0P0YQC3_9ENTR</name>
<dbReference type="GO" id="GO:0016740">
    <property type="term" value="F:transferase activity"/>
    <property type="evidence" value="ECO:0007669"/>
    <property type="project" value="UniProtKB-KW"/>
</dbReference>
<dbReference type="Gene3D" id="3.90.550.10">
    <property type="entry name" value="Spore Coat Polysaccharide Biosynthesis Protein SpsA, Chain A"/>
    <property type="match status" value="1"/>
</dbReference>
<dbReference type="AlphaFoldDB" id="A0A0P0YQC3"/>
<dbReference type="SUPFAM" id="SSF53448">
    <property type="entry name" value="Nucleotide-diphospho-sugar transferases"/>
    <property type="match status" value="1"/>
</dbReference>
<dbReference type="InterPro" id="IPR029044">
    <property type="entry name" value="Nucleotide-diphossugar_trans"/>
</dbReference>
<evidence type="ECO:0000313" key="2">
    <source>
        <dbReference type="EMBL" id="BAT23379.1"/>
    </source>
</evidence>
<dbReference type="InterPro" id="IPR001173">
    <property type="entry name" value="Glyco_trans_2-like"/>
</dbReference>
<feature type="domain" description="Glycosyltransferase 2-like" evidence="1">
    <location>
        <begin position="64"/>
        <end position="141"/>
    </location>
</feature>
<evidence type="ECO:0000259" key="1">
    <source>
        <dbReference type="Pfam" id="PF00535"/>
    </source>
</evidence>